<keyword evidence="8" id="KW-1133">Transmembrane helix</keyword>
<evidence type="ECO:0000256" key="8">
    <source>
        <dbReference type="SAM" id="Phobius"/>
    </source>
</evidence>
<accession>A0AAN6LW76</accession>
<evidence type="ECO:0000256" key="2">
    <source>
        <dbReference type="ARBA" id="ARBA00010617"/>
    </source>
</evidence>
<keyword evidence="5 7" id="KW-0408">Iron</keyword>
<name>A0AAN6LW76_9PLEO</name>
<evidence type="ECO:0000256" key="7">
    <source>
        <dbReference type="PIRSR" id="PIRSR602401-1"/>
    </source>
</evidence>
<dbReference type="GO" id="GO:0020037">
    <property type="term" value="F:heme binding"/>
    <property type="evidence" value="ECO:0007669"/>
    <property type="project" value="InterPro"/>
</dbReference>
<dbReference type="GO" id="GO:0005506">
    <property type="term" value="F:iron ion binding"/>
    <property type="evidence" value="ECO:0007669"/>
    <property type="project" value="InterPro"/>
</dbReference>
<evidence type="ECO:0000313" key="10">
    <source>
        <dbReference type="Proteomes" id="UP001280581"/>
    </source>
</evidence>
<evidence type="ECO:0000256" key="6">
    <source>
        <dbReference type="ARBA" id="ARBA00023033"/>
    </source>
</evidence>
<dbReference type="PANTHER" id="PTHR24305">
    <property type="entry name" value="CYTOCHROME P450"/>
    <property type="match status" value="1"/>
</dbReference>
<keyword evidence="7" id="KW-0349">Heme</keyword>
<dbReference type="PRINTS" id="PR00463">
    <property type="entry name" value="EP450I"/>
</dbReference>
<feature type="binding site" description="axial binding residue" evidence="7">
    <location>
        <position position="468"/>
    </location>
    <ligand>
        <name>heme</name>
        <dbReference type="ChEBI" id="CHEBI:30413"/>
    </ligand>
    <ligandPart>
        <name>Fe</name>
        <dbReference type="ChEBI" id="CHEBI:18248"/>
    </ligandPart>
</feature>
<dbReference type="PRINTS" id="PR00385">
    <property type="entry name" value="P450"/>
</dbReference>
<keyword evidence="10" id="KW-1185">Reference proteome</keyword>
<dbReference type="InterPro" id="IPR001128">
    <property type="entry name" value="Cyt_P450"/>
</dbReference>
<gene>
    <name evidence="9" type="ORF">GRF29_103g200231</name>
</gene>
<dbReference type="Pfam" id="PF00067">
    <property type="entry name" value="p450"/>
    <property type="match status" value="1"/>
</dbReference>
<dbReference type="InterPro" id="IPR002401">
    <property type="entry name" value="Cyt_P450_E_grp-I"/>
</dbReference>
<comment type="caution">
    <text evidence="9">The sequence shown here is derived from an EMBL/GenBank/DDBJ whole genome shotgun (WGS) entry which is preliminary data.</text>
</comment>
<comment type="similarity">
    <text evidence="2">Belongs to the cytochrome P450 family.</text>
</comment>
<dbReference type="AlphaFoldDB" id="A0AAN6LW76"/>
<reference evidence="9 10" key="1">
    <citation type="submission" date="2021-02" db="EMBL/GenBank/DDBJ databases">
        <title>Genome assembly of Pseudopithomyces chartarum.</title>
        <authorList>
            <person name="Jauregui R."/>
            <person name="Singh J."/>
            <person name="Voisey C."/>
        </authorList>
    </citation>
    <scope>NUCLEOTIDE SEQUENCE [LARGE SCALE GENOMIC DNA]</scope>
    <source>
        <strain evidence="9 10">AGR01</strain>
    </source>
</reference>
<evidence type="ECO:0008006" key="11">
    <source>
        <dbReference type="Google" id="ProtNLM"/>
    </source>
</evidence>
<evidence type="ECO:0000313" key="9">
    <source>
        <dbReference type="EMBL" id="KAK3207222.1"/>
    </source>
</evidence>
<dbReference type="CDD" id="cd11061">
    <property type="entry name" value="CYP67-like"/>
    <property type="match status" value="1"/>
</dbReference>
<proteinExistence type="inferred from homology"/>
<dbReference type="EMBL" id="WVTA01000009">
    <property type="protein sequence ID" value="KAK3207222.1"/>
    <property type="molecule type" value="Genomic_DNA"/>
</dbReference>
<feature type="transmembrane region" description="Helical" evidence="8">
    <location>
        <begin position="31"/>
        <end position="52"/>
    </location>
</feature>
<dbReference type="Gene3D" id="1.10.630.10">
    <property type="entry name" value="Cytochrome P450"/>
    <property type="match status" value="1"/>
</dbReference>
<dbReference type="PANTHER" id="PTHR24305:SF187">
    <property type="entry name" value="P450, PUTATIVE (EUROFUNG)-RELATED"/>
    <property type="match status" value="1"/>
</dbReference>
<protein>
    <recommendedName>
        <fullName evidence="11">Cytochrome P450</fullName>
    </recommendedName>
</protein>
<keyword evidence="4" id="KW-0560">Oxidoreductase</keyword>
<dbReference type="InterPro" id="IPR036396">
    <property type="entry name" value="Cyt_P450_sf"/>
</dbReference>
<feature type="transmembrane region" description="Helical" evidence="8">
    <location>
        <begin position="58"/>
        <end position="77"/>
    </location>
</feature>
<keyword evidence="3 7" id="KW-0479">Metal-binding</keyword>
<dbReference type="InterPro" id="IPR050121">
    <property type="entry name" value="Cytochrome_P450_monoxygenase"/>
</dbReference>
<evidence type="ECO:0000256" key="3">
    <source>
        <dbReference type="ARBA" id="ARBA00022723"/>
    </source>
</evidence>
<evidence type="ECO:0000256" key="4">
    <source>
        <dbReference type="ARBA" id="ARBA00023002"/>
    </source>
</evidence>
<dbReference type="Proteomes" id="UP001280581">
    <property type="component" value="Unassembled WGS sequence"/>
</dbReference>
<dbReference type="GO" id="GO:0004497">
    <property type="term" value="F:monooxygenase activity"/>
    <property type="evidence" value="ECO:0007669"/>
    <property type="project" value="UniProtKB-KW"/>
</dbReference>
<sequence>MNAASPFILLFAHLSAIALHELVLRRVEVDHLTLSGIFIFTAVFYLTTQTVGIYDSTVFWGTFWGTLSIWILVYRAFWHPLRRFPGPFAARLSKWWATKQTWGSGFHFHQVEQKLQGKYGDYVRTGPRELSITDPAAIQPLLGFASKVTKGPFYDALEKTLHMNRDKPFHKQRRRIWDNAMKESMSDFAPRVEEFTDQLLNRLRQDDGRPVSLMQYCNYYSYDVMSFLAFGKPMGFIRGEQSENATSIVKAMSDGLGAMSLMSHVPWLMNALGIFMSIAGPMKQWKVWSVRTMKERLALQNPKPDFAGRLIAKTPETPEGLEVLYGESRLIITAGSETTSTALTLAFMQLATHPEYLRAIREEYRSNEATYHCERSLPLLDAVIHESMRLIPSIFLASQRVTPPGGLQVGSVYIPGNMIVQMSSFAMYRDPRNFVQPDEFIPERWTTRPELMLNKNVFNPFSMGPYNCVGRPLAYMELRSVIARVVNEFDVCVPDDFVAERYWERVTSRLTAVPPEQMVRFVKSEI</sequence>
<dbReference type="SUPFAM" id="SSF48264">
    <property type="entry name" value="Cytochrome P450"/>
    <property type="match status" value="1"/>
</dbReference>
<keyword evidence="6" id="KW-0503">Monooxygenase</keyword>
<organism evidence="9 10">
    <name type="scientific">Pseudopithomyces chartarum</name>
    <dbReference type="NCBI Taxonomy" id="1892770"/>
    <lineage>
        <taxon>Eukaryota</taxon>
        <taxon>Fungi</taxon>
        <taxon>Dikarya</taxon>
        <taxon>Ascomycota</taxon>
        <taxon>Pezizomycotina</taxon>
        <taxon>Dothideomycetes</taxon>
        <taxon>Pleosporomycetidae</taxon>
        <taxon>Pleosporales</taxon>
        <taxon>Massarineae</taxon>
        <taxon>Didymosphaeriaceae</taxon>
        <taxon>Pseudopithomyces</taxon>
    </lineage>
</organism>
<dbReference type="GO" id="GO:0016705">
    <property type="term" value="F:oxidoreductase activity, acting on paired donors, with incorporation or reduction of molecular oxygen"/>
    <property type="evidence" value="ECO:0007669"/>
    <property type="project" value="InterPro"/>
</dbReference>
<evidence type="ECO:0000256" key="5">
    <source>
        <dbReference type="ARBA" id="ARBA00023004"/>
    </source>
</evidence>
<feature type="transmembrane region" description="Helical" evidence="8">
    <location>
        <begin position="6"/>
        <end position="24"/>
    </location>
</feature>
<evidence type="ECO:0000256" key="1">
    <source>
        <dbReference type="ARBA" id="ARBA00001971"/>
    </source>
</evidence>
<keyword evidence="8" id="KW-0472">Membrane</keyword>
<keyword evidence="8" id="KW-0812">Transmembrane</keyword>
<comment type="cofactor">
    <cofactor evidence="1 7">
        <name>heme</name>
        <dbReference type="ChEBI" id="CHEBI:30413"/>
    </cofactor>
</comment>